<accession>A0AAD7FYB7</accession>
<gene>
    <name evidence="1" type="ORF">FB45DRAFT_861819</name>
</gene>
<name>A0AAD7FYB7_9AGAR</name>
<reference evidence="1" key="1">
    <citation type="submission" date="2023-03" db="EMBL/GenBank/DDBJ databases">
        <title>Massive genome expansion in bonnet fungi (Mycena s.s.) driven by repeated elements and novel gene families across ecological guilds.</title>
        <authorList>
            <consortium name="Lawrence Berkeley National Laboratory"/>
            <person name="Harder C.B."/>
            <person name="Miyauchi S."/>
            <person name="Viragh M."/>
            <person name="Kuo A."/>
            <person name="Thoen E."/>
            <person name="Andreopoulos B."/>
            <person name="Lu D."/>
            <person name="Skrede I."/>
            <person name="Drula E."/>
            <person name="Henrissat B."/>
            <person name="Morin E."/>
            <person name="Kohler A."/>
            <person name="Barry K."/>
            <person name="LaButti K."/>
            <person name="Morin E."/>
            <person name="Salamov A."/>
            <person name="Lipzen A."/>
            <person name="Mereny Z."/>
            <person name="Hegedus B."/>
            <person name="Baldrian P."/>
            <person name="Stursova M."/>
            <person name="Weitz H."/>
            <person name="Taylor A."/>
            <person name="Grigoriev I.V."/>
            <person name="Nagy L.G."/>
            <person name="Martin F."/>
            <person name="Kauserud H."/>
        </authorList>
    </citation>
    <scope>NUCLEOTIDE SEQUENCE</scope>
    <source>
        <strain evidence="1">9284</strain>
    </source>
</reference>
<proteinExistence type="predicted"/>
<dbReference type="EMBL" id="JARKIF010000003">
    <property type="protein sequence ID" value="KAJ7644476.1"/>
    <property type="molecule type" value="Genomic_DNA"/>
</dbReference>
<keyword evidence="2" id="KW-1185">Reference proteome</keyword>
<evidence type="ECO:0000313" key="2">
    <source>
        <dbReference type="Proteomes" id="UP001221142"/>
    </source>
</evidence>
<organism evidence="1 2">
    <name type="scientific">Roridomyces roridus</name>
    <dbReference type="NCBI Taxonomy" id="1738132"/>
    <lineage>
        <taxon>Eukaryota</taxon>
        <taxon>Fungi</taxon>
        <taxon>Dikarya</taxon>
        <taxon>Basidiomycota</taxon>
        <taxon>Agaricomycotina</taxon>
        <taxon>Agaricomycetes</taxon>
        <taxon>Agaricomycetidae</taxon>
        <taxon>Agaricales</taxon>
        <taxon>Marasmiineae</taxon>
        <taxon>Mycenaceae</taxon>
        <taxon>Roridomyces</taxon>
    </lineage>
</organism>
<dbReference type="SUPFAM" id="SSF52047">
    <property type="entry name" value="RNI-like"/>
    <property type="match status" value="1"/>
</dbReference>
<protein>
    <submittedName>
        <fullName evidence="1">Uncharacterized protein</fullName>
    </submittedName>
</protein>
<comment type="caution">
    <text evidence="1">The sequence shown here is derived from an EMBL/GenBank/DDBJ whole genome shotgun (WGS) entry which is preliminary data.</text>
</comment>
<dbReference type="AlphaFoldDB" id="A0AAD7FYB7"/>
<dbReference type="Gene3D" id="3.80.10.10">
    <property type="entry name" value="Ribonuclease Inhibitor"/>
    <property type="match status" value="1"/>
</dbReference>
<sequence>MSSQACWESGLYEIVFRFASQLERLELEGFESISLPPLSFPRLRSLCISDSFESDHAENPHFDAPHLDAPCLREVFLRYGPVKQLQASLPKTQLTKLHLLADLADCLAFVAHTPNLVELQIFCDDTGHLDSPSSTFIVLPHLCSILLGVGPSVDMIQYLTLPALDRLEISVDEDSDDVANFVDDLVTRSACTLRQLDLCLHQAESWWLPNFLDSIPLHSLQDLTLRAPDDVALSDLWLDVAGTRLPALKSLAIRECQFHVNLAELVDTLAARTKEVPGVARLKSFQLSFGVDRRMGGRPGDVEIKSPSKSDPQVKDALNKLHDLRAQGLRIDIRSKLETLSSGNIDSKIVRTPLLATEKDASLTISYFLLTFALD</sequence>
<dbReference type="InterPro" id="IPR032675">
    <property type="entry name" value="LRR_dom_sf"/>
</dbReference>
<evidence type="ECO:0000313" key="1">
    <source>
        <dbReference type="EMBL" id="KAJ7644476.1"/>
    </source>
</evidence>
<dbReference type="Proteomes" id="UP001221142">
    <property type="component" value="Unassembled WGS sequence"/>
</dbReference>